<evidence type="ECO:0000313" key="4">
    <source>
        <dbReference type="EMBL" id="SHI45383.1"/>
    </source>
</evidence>
<protein>
    <submittedName>
        <fullName evidence="4">Succinate-semialdehyde dehydrogenase / glutarate-semialdehyde dehydrogenase</fullName>
    </submittedName>
</protein>
<dbReference type="Gene3D" id="3.40.605.10">
    <property type="entry name" value="Aldehyde Dehydrogenase, Chain A, domain 1"/>
    <property type="match status" value="1"/>
</dbReference>
<dbReference type="FunFam" id="3.40.605.10:FF:000033">
    <property type="entry name" value="NAD-dependent succinate-semialdehyde dehydrogenase"/>
    <property type="match status" value="1"/>
</dbReference>
<dbReference type="InterPro" id="IPR015590">
    <property type="entry name" value="Aldehyde_DH_dom"/>
</dbReference>
<keyword evidence="5" id="KW-1185">Reference proteome</keyword>
<evidence type="ECO:0000256" key="1">
    <source>
        <dbReference type="ARBA" id="ARBA00009986"/>
    </source>
</evidence>
<dbReference type="PANTHER" id="PTHR43353">
    <property type="entry name" value="SUCCINATE-SEMIALDEHYDE DEHYDROGENASE, MITOCHONDRIAL"/>
    <property type="match status" value="1"/>
</dbReference>
<gene>
    <name evidence="4" type="ORF">SAMN04488135_12433</name>
</gene>
<dbReference type="CDD" id="cd07103">
    <property type="entry name" value="ALDH_F5_SSADH_GabD"/>
    <property type="match status" value="1"/>
</dbReference>
<dbReference type="Pfam" id="PF00171">
    <property type="entry name" value="Aldedh"/>
    <property type="match status" value="1"/>
</dbReference>
<dbReference type="AlphaFoldDB" id="A0A1M6BA87"/>
<evidence type="ECO:0000256" key="2">
    <source>
        <dbReference type="ARBA" id="ARBA00023002"/>
    </source>
</evidence>
<dbReference type="Gene3D" id="3.40.309.10">
    <property type="entry name" value="Aldehyde Dehydrogenase, Chain A, domain 2"/>
    <property type="match status" value="1"/>
</dbReference>
<keyword evidence="2" id="KW-0560">Oxidoreductase</keyword>
<evidence type="ECO:0000259" key="3">
    <source>
        <dbReference type="Pfam" id="PF00171"/>
    </source>
</evidence>
<dbReference type="InterPro" id="IPR050740">
    <property type="entry name" value="Aldehyde_DH_Superfamily"/>
</dbReference>
<proteinExistence type="inferred from homology"/>
<organism evidence="4 5">
    <name type="scientific">Pollutimonas bauzanensis</name>
    <dbReference type="NCBI Taxonomy" id="658167"/>
    <lineage>
        <taxon>Bacteria</taxon>
        <taxon>Pseudomonadati</taxon>
        <taxon>Pseudomonadota</taxon>
        <taxon>Betaproteobacteria</taxon>
        <taxon>Burkholderiales</taxon>
        <taxon>Alcaligenaceae</taxon>
        <taxon>Pollutimonas</taxon>
    </lineage>
</organism>
<dbReference type="InterPro" id="IPR016162">
    <property type="entry name" value="Ald_DH_N"/>
</dbReference>
<dbReference type="FunFam" id="3.40.309.10:FF:000009">
    <property type="entry name" value="Aldehyde dehydrogenase A"/>
    <property type="match status" value="1"/>
</dbReference>
<dbReference type="SUPFAM" id="SSF53720">
    <property type="entry name" value="ALDH-like"/>
    <property type="match status" value="1"/>
</dbReference>
<evidence type="ECO:0000313" key="5">
    <source>
        <dbReference type="Proteomes" id="UP000184226"/>
    </source>
</evidence>
<sequence>MDAAHRCMNASSRRRRQACYKVLSLRRHRRDDPIPLPTKEKKHDMYETLALYIDGEFISGEGRKTEEVSNPSTLDVLGHLPHATTADLDRALAAAARAFETWRHSSPMQRSEILRKVGQLSRDRAQEIGRNMTLDQGKPLAESVGEIMSCSDHADWHAEECRRIYGRVITPRSPEVRQMVLREPIGVCAAFTPWNFPYNQAIRKVCAAIGAGCTIILKGPEDSPSAVMAIARLFHDAGLPPGVLNIVWGVPSEVSDYLIRSPIVRKVSFTGSVPVGKHIASLAGAHMKRVTMELGGHSPVIVFDDADVDRAAKQLARFKVRNAGQVCVSPTRFYVHEKVYDQFLEGFVDTLKTVKVGDGLDPETQMGPLAHARRVPTMTKFMQNARELGGKVILGGEPLDRAGHFFSPTVVTDLPEHSMLMTEEPFGPIAPIARFSDTDDVIRRANSLPFGLSSYVFTNSLQTATRASNNIEAGMVNINHFGSALPETPFGGVKDSGIGSEGGSETFDGYLVTKFVTHI</sequence>
<dbReference type="InterPro" id="IPR016163">
    <property type="entry name" value="Ald_DH_C"/>
</dbReference>
<feature type="domain" description="Aldehyde dehydrogenase" evidence="3">
    <location>
        <begin position="58"/>
        <end position="516"/>
    </location>
</feature>
<dbReference type="InterPro" id="IPR016161">
    <property type="entry name" value="Ald_DH/histidinol_DH"/>
</dbReference>
<dbReference type="GO" id="GO:0016620">
    <property type="term" value="F:oxidoreductase activity, acting on the aldehyde or oxo group of donors, NAD or NADP as acceptor"/>
    <property type="evidence" value="ECO:0007669"/>
    <property type="project" value="InterPro"/>
</dbReference>
<dbReference type="Proteomes" id="UP000184226">
    <property type="component" value="Unassembled WGS sequence"/>
</dbReference>
<accession>A0A1M6BA87</accession>
<dbReference type="STRING" id="658167.SAMN04488135_12433"/>
<reference evidence="4 5" key="1">
    <citation type="submission" date="2016-11" db="EMBL/GenBank/DDBJ databases">
        <authorList>
            <person name="Jaros S."/>
            <person name="Januszkiewicz K."/>
            <person name="Wedrychowicz H."/>
        </authorList>
    </citation>
    <scope>NUCLEOTIDE SEQUENCE [LARGE SCALE GENOMIC DNA]</scope>
    <source>
        <strain evidence="4 5">CGMCC 1.10190</strain>
    </source>
</reference>
<dbReference type="EMBL" id="FQXE01000024">
    <property type="protein sequence ID" value="SHI45383.1"/>
    <property type="molecule type" value="Genomic_DNA"/>
</dbReference>
<comment type="similarity">
    <text evidence="1">Belongs to the aldehyde dehydrogenase family.</text>
</comment>
<dbReference type="PANTHER" id="PTHR43353:SF5">
    <property type="entry name" value="SUCCINATE-SEMIALDEHYDE DEHYDROGENASE, MITOCHONDRIAL"/>
    <property type="match status" value="1"/>
</dbReference>
<name>A0A1M6BA87_9BURK</name>